<keyword evidence="4" id="KW-1185">Reference proteome</keyword>
<evidence type="ECO:0000256" key="1">
    <source>
        <dbReference type="ARBA" id="ARBA00009414"/>
    </source>
</evidence>
<dbReference type="EMBL" id="JBDFQZ010000009">
    <property type="protein sequence ID" value="KAK9691456.1"/>
    <property type="molecule type" value="Genomic_DNA"/>
</dbReference>
<name>A0AAW1IQ27_SAPOF</name>
<dbReference type="Gene3D" id="2.30.29.30">
    <property type="entry name" value="Pleckstrin-homology domain (PH domain)/Phosphotyrosine-binding domain (PTB)"/>
    <property type="match status" value="1"/>
</dbReference>
<comment type="similarity">
    <text evidence="1">Belongs to the GEM family.</text>
</comment>
<gene>
    <name evidence="3" type="ORF">RND81_09G197800</name>
</gene>
<dbReference type="Pfam" id="PF02893">
    <property type="entry name" value="GRAM"/>
    <property type="match status" value="1"/>
</dbReference>
<feature type="domain" description="GRAM" evidence="2">
    <location>
        <begin position="89"/>
        <end position="168"/>
    </location>
</feature>
<comment type="caution">
    <text evidence="3">The sequence shown here is derived from an EMBL/GenBank/DDBJ whole genome shotgun (WGS) entry which is preliminary data.</text>
</comment>
<dbReference type="PANTHER" id="PTHR31969">
    <property type="entry name" value="GEM-LIKE PROTEIN 2"/>
    <property type="match status" value="1"/>
</dbReference>
<protein>
    <recommendedName>
        <fullName evidence="2">GRAM domain-containing protein</fullName>
    </recommendedName>
</protein>
<sequence>MALMAKMNVSEAFKSRSMKSMLGDHVLRNGLSSRLITYDQTNNSNFKLSLPSSTGNADKSLRLRHSKVESIFSTMNKLVKGKLRLGADKVFRQIFSVREGELLLKASKCCLFTTAGPIAGRLFISTDKVAFCSDRAIAKVSTPTGDSLRFHYKVVIPLRKIKKYNQSENMKKPSQKYLHVVTSDDFEFWFTGFLSYNKIFNCLQQAVVSET</sequence>
<dbReference type="SMART" id="SM00568">
    <property type="entry name" value="GRAM"/>
    <property type="match status" value="1"/>
</dbReference>
<evidence type="ECO:0000313" key="4">
    <source>
        <dbReference type="Proteomes" id="UP001443914"/>
    </source>
</evidence>
<dbReference type="InterPro" id="IPR011993">
    <property type="entry name" value="PH-like_dom_sf"/>
</dbReference>
<dbReference type="InterPro" id="IPR037848">
    <property type="entry name" value="GEM-like"/>
</dbReference>
<dbReference type="InterPro" id="IPR004182">
    <property type="entry name" value="GRAM"/>
</dbReference>
<evidence type="ECO:0000259" key="2">
    <source>
        <dbReference type="SMART" id="SM00568"/>
    </source>
</evidence>
<dbReference type="Proteomes" id="UP001443914">
    <property type="component" value="Unassembled WGS sequence"/>
</dbReference>
<proteinExistence type="inferred from homology"/>
<reference evidence="3" key="1">
    <citation type="submission" date="2024-03" db="EMBL/GenBank/DDBJ databases">
        <title>WGS assembly of Saponaria officinalis var. Norfolk2.</title>
        <authorList>
            <person name="Jenkins J."/>
            <person name="Shu S."/>
            <person name="Grimwood J."/>
            <person name="Barry K."/>
            <person name="Goodstein D."/>
            <person name="Schmutz J."/>
            <person name="Leebens-Mack J."/>
            <person name="Osbourn A."/>
        </authorList>
    </citation>
    <scope>NUCLEOTIDE SEQUENCE [LARGE SCALE GENOMIC DNA]</scope>
    <source>
        <strain evidence="3">JIC</strain>
    </source>
</reference>
<accession>A0AAW1IQ27</accession>
<evidence type="ECO:0000313" key="3">
    <source>
        <dbReference type="EMBL" id="KAK9691456.1"/>
    </source>
</evidence>
<organism evidence="3 4">
    <name type="scientific">Saponaria officinalis</name>
    <name type="common">Common soapwort</name>
    <name type="synonym">Lychnis saponaria</name>
    <dbReference type="NCBI Taxonomy" id="3572"/>
    <lineage>
        <taxon>Eukaryota</taxon>
        <taxon>Viridiplantae</taxon>
        <taxon>Streptophyta</taxon>
        <taxon>Embryophyta</taxon>
        <taxon>Tracheophyta</taxon>
        <taxon>Spermatophyta</taxon>
        <taxon>Magnoliopsida</taxon>
        <taxon>eudicotyledons</taxon>
        <taxon>Gunneridae</taxon>
        <taxon>Pentapetalae</taxon>
        <taxon>Caryophyllales</taxon>
        <taxon>Caryophyllaceae</taxon>
        <taxon>Caryophylleae</taxon>
        <taxon>Saponaria</taxon>
    </lineage>
</organism>
<dbReference type="AlphaFoldDB" id="A0AAW1IQ27"/>